<keyword evidence="2" id="KW-0378">Hydrolase</keyword>
<dbReference type="RefSeq" id="WP_006439062.1">
    <property type="nucleotide sequence ID" value="NZ_DS995355.1"/>
</dbReference>
<gene>
    <name evidence="2" type="ORF">CLOHIR_00144</name>
</gene>
<evidence type="ECO:0000313" key="2">
    <source>
        <dbReference type="EMBL" id="EEA86222.1"/>
    </source>
</evidence>
<proteinExistence type="predicted"/>
<name>B6FW95_PEPHT</name>
<keyword evidence="3" id="KW-1185">Reference proteome</keyword>
<dbReference type="GO" id="GO:0042578">
    <property type="term" value="F:phosphoric ester hydrolase activity"/>
    <property type="evidence" value="ECO:0007669"/>
    <property type="project" value="TreeGrafter"/>
</dbReference>
<dbReference type="NCBIfam" id="NF006702">
    <property type="entry name" value="PRK09248.1"/>
    <property type="match status" value="1"/>
</dbReference>
<dbReference type="STRING" id="500633.CLOHIR_00144"/>
<protein>
    <submittedName>
        <fullName evidence="2">Putative hydrolase</fullName>
    </submittedName>
</protein>
<dbReference type="InterPro" id="IPR004013">
    <property type="entry name" value="PHP_dom"/>
</dbReference>
<dbReference type="Proteomes" id="UP000003178">
    <property type="component" value="Unassembled WGS sequence"/>
</dbReference>
<reference evidence="2 3" key="1">
    <citation type="submission" date="2008-09" db="EMBL/GenBank/DDBJ databases">
        <authorList>
            <person name="Fulton L."/>
            <person name="Clifton S."/>
            <person name="Fulton B."/>
            <person name="Xu J."/>
            <person name="Minx P."/>
            <person name="Pepin K.H."/>
            <person name="Johnson M."/>
            <person name="Thiruvilangam P."/>
            <person name="Bhonagiri V."/>
            <person name="Nash W.E."/>
            <person name="Mardis E.R."/>
            <person name="Wilson R.K."/>
        </authorList>
    </citation>
    <scope>NUCLEOTIDE SEQUENCE [LARGE SCALE GENOMIC DNA]</scope>
    <source>
        <strain evidence="2 3">DSM 13275</strain>
    </source>
</reference>
<dbReference type="OrthoDB" id="9808747at2"/>
<evidence type="ECO:0000313" key="3">
    <source>
        <dbReference type="Proteomes" id="UP000003178"/>
    </source>
</evidence>
<dbReference type="AlphaFoldDB" id="B6FW95"/>
<dbReference type="InterPro" id="IPR003141">
    <property type="entry name" value="Pol/His_phosphatase_N"/>
</dbReference>
<comment type="caution">
    <text evidence="2">The sequence shown here is derived from an EMBL/GenBank/DDBJ whole genome shotgun (WGS) entry which is preliminary data.</text>
</comment>
<dbReference type="GO" id="GO:0008270">
    <property type="term" value="F:zinc ion binding"/>
    <property type="evidence" value="ECO:0007669"/>
    <property type="project" value="TreeGrafter"/>
</dbReference>
<dbReference type="GO" id="GO:0005829">
    <property type="term" value="C:cytosol"/>
    <property type="evidence" value="ECO:0007669"/>
    <property type="project" value="TreeGrafter"/>
</dbReference>
<dbReference type="InterPro" id="IPR016195">
    <property type="entry name" value="Pol/histidinol_Pase-like"/>
</dbReference>
<dbReference type="SMART" id="SM00481">
    <property type="entry name" value="POLIIIAc"/>
    <property type="match status" value="1"/>
</dbReference>
<dbReference type="PANTHER" id="PTHR36928:SF1">
    <property type="entry name" value="PHOSPHATASE YCDX-RELATED"/>
    <property type="match status" value="1"/>
</dbReference>
<evidence type="ECO:0000259" key="1">
    <source>
        <dbReference type="SMART" id="SM00481"/>
    </source>
</evidence>
<dbReference type="SUPFAM" id="SSF89550">
    <property type="entry name" value="PHP domain-like"/>
    <property type="match status" value="1"/>
</dbReference>
<dbReference type="CDD" id="cd07437">
    <property type="entry name" value="PHP_HisPPase_Ycdx_like"/>
    <property type="match status" value="1"/>
</dbReference>
<dbReference type="Gene3D" id="3.20.20.140">
    <property type="entry name" value="Metal-dependent hydrolases"/>
    <property type="match status" value="1"/>
</dbReference>
<dbReference type="PANTHER" id="PTHR36928">
    <property type="entry name" value="PHOSPHATASE YCDX-RELATED"/>
    <property type="match status" value="1"/>
</dbReference>
<organism evidence="2 3">
    <name type="scientific">Peptacetobacter hiranonis (strain DSM 13275 / JCM 10541 / KCTC 15199 / TO-931)</name>
    <name type="common">Clostridium hiranonis</name>
    <dbReference type="NCBI Taxonomy" id="500633"/>
    <lineage>
        <taxon>Bacteria</taxon>
        <taxon>Bacillati</taxon>
        <taxon>Bacillota</taxon>
        <taxon>Clostridia</taxon>
        <taxon>Peptostreptococcales</taxon>
        <taxon>Peptostreptococcaceae</taxon>
        <taxon>Peptacetobacter</taxon>
    </lineage>
</organism>
<accession>B6FW95</accession>
<dbReference type="HOGENOM" id="CLU_061999_0_1_9"/>
<dbReference type="Pfam" id="PF02811">
    <property type="entry name" value="PHP"/>
    <property type="match status" value="1"/>
</dbReference>
<reference evidence="2 3" key="2">
    <citation type="submission" date="2008-10" db="EMBL/GenBank/DDBJ databases">
        <title>Draft genome sequence of Clostridium hiranonis (DSM 13275).</title>
        <authorList>
            <person name="Sudarsanam P."/>
            <person name="Ley R."/>
            <person name="Guruge J."/>
            <person name="Turnbaugh P.J."/>
            <person name="Mahowald M."/>
            <person name="Liep D."/>
            <person name="Gordon J."/>
        </authorList>
    </citation>
    <scope>NUCLEOTIDE SEQUENCE [LARGE SCALE GENOMIC DNA]</scope>
    <source>
        <strain evidence="2 3">DSM 13275</strain>
    </source>
</reference>
<sequence>MKKAIIDMHTHTVFGGHAYSTVKENIDEANEVGLKFLGLSEHGVKMPGGPHEYFFHNLKVIPRQIGIVKILRGIEANILDFNGRIDISDYDLKKLDYAIASLHNPCIVPGTKEENTRALLNVMENPFVKIIGHPDDDRYPIDYEAVVKKAAEKNILLEVNNTSLNPTSSRKGADKNYAEMFEYCKKYNTRVIFGSDSHICYSIGKFDNCEKLINELEFPEELVINYWEDQIVEFFGIDF</sequence>
<feature type="domain" description="Polymerase/histidinol phosphatase N-terminal" evidence="1">
    <location>
        <begin position="6"/>
        <end position="80"/>
    </location>
</feature>
<dbReference type="eggNOG" id="COG1387">
    <property type="taxonomic scope" value="Bacteria"/>
</dbReference>
<dbReference type="EMBL" id="ABWP01000006">
    <property type="protein sequence ID" value="EEA86222.1"/>
    <property type="molecule type" value="Genomic_DNA"/>
</dbReference>
<dbReference type="InterPro" id="IPR050243">
    <property type="entry name" value="PHP_phosphatase"/>
</dbReference>